<comment type="caution">
    <text evidence="7">The sequence shown here is derived from an EMBL/GenBank/DDBJ whole genome shotgun (WGS) entry which is preliminary data.</text>
</comment>
<proteinExistence type="predicted"/>
<dbReference type="EMBL" id="LCDD01000013">
    <property type="protein sequence ID" value="KKS46805.1"/>
    <property type="molecule type" value="Genomic_DNA"/>
</dbReference>
<protein>
    <submittedName>
        <fullName evidence="7">ATP synthase subunit delta</fullName>
    </submittedName>
</protein>
<evidence type="ECO:0000313" key="7">
    <source>
        <dbReference type="EMBL" id="KKS46805.1"/>
    </source>
</evidence>
<dbReference type="PRINTS" id="PR00125">
    <property type="entry name" value="ATPASEDELTA"/>
</dbReference>
<dbReference type="InterPro" id="IPR020781">
    <property type="entry name" value="ATPase_OSCP/d_CS"/>
</dbReference>
<keyword evidence="4" id="KW-0406">Ion transport</keyword>
<evidence type="ECO:0000256" key="2">
    <source>
        <dbReference type="ARBA" id="ARBA00022448"/>
    </source>
</evidence>
<dbReference type="PROSITE" id="PS00389">
    <property type="entry name" value="ATPASE_DELTA"/>
    <property type="match status" value="1"/>
</dbReference>
<keyword evidence="6" id="KW-0066">ATP synthesis</keyword>
<evidence type="ECO:0000256" key="6">
    <source>
        <dbReference type="ARBA" id="ARBA00023310"/>
    </source>
</evidence>
<dbReference type="GO" id="GO:0046933">
    <property type="term" value="F:proton-transporting ATP synthase activity, rotational mechanism"/>
    <property type="evidence" value="ECO:0007669"/>
    <property type="project" value="InterPro"/>
</dbReference>
<reference evidence="7 8" key="1">
    <citation type="journal article" date="2015" name="Nature">
        <title>rRNA introns, odd ribosomes, and small enigmatic genomes across a large radiation of phyla.</title>
        <authorList>
            <person name="Brown C.T."/>
            <person name="Hug L.A."/>
            <person name="Thomas B.C."/>
            <person name="Sharon I."/>
            <person name="Castelle C.J."/>
            <person name="Singh A."/>
            <person name="Wilkins M.J."/>
            <person name="Williams K.H."/>
            <person name="Banfield J.F."/>
        </authorList>
    </citation>
    <scope>NUCLEOTIDE SEQUENCE [LARGE SCALE GENOMIC DNA]</scope>
</reference>
<keyword evidence="3" id="KW-0375">Hydrogen ion transport</keyword>
<dbReference type="Pfam" id="PF00213">
    <property type="entry name" value="OSCP"/>
    <property type="match status" value="1"/>
</dbReference>
<dbReference type="Proteomes" id="UP000034320">
    <property type="component" value="Unassembled WGS sequence"/>
</dbReference>
<evidence type="ECO:0000256" key="4">
    <source>
        <dbReference type="ARBA" id="ARBA00023065"/>
    </source>
</evidence>
<evidence type="ECO:0000256" key="3">
    <source>
        <dbReference type="ARBA" id="ARBA00022781"/>
    </source>
</evidence>
<evidence type="ECO:0000256" key="5">
    <source>
        <dbReference type="ARBA" id="ARBA00023136"/>
    </source>
</evidence>
<organism evidence="7 8">
    <name type="scientific">Candidatus Gottesmanbacteria bacterium GW2011_GWA2_42_18</name>
    <dbReference type="NCBI Taxonomy" id="1618442"/>
    <lineage>
        <taxon>Bacteria</taxon>
        <taxon>Candidatus Gottesmaniibacteriota</taxon>
    </lineage>
</organism>
<name>A0A0G0ZDK4_9BACT</name>
<dbReference type="InterPro" id="IPR000711">
    <property type="entry name" value="ATPase_OSCP/dsu"/>
</dbReference>
<sequence length="81" mass="9181">MKNKESNTERAKTATVKSSVFLTDKQREEIKARLEKIFGEKIAVVNEIEKKLLGGFTVQLGDWYLDASLSLDLHKIKEALS</sequence>
<keyword evidence="2" id="KW-0813">Transport</keyword>
<gene>
    <name evidence="7" type="ORF">UV09_C0013G0038</name>
</gene>
<comment type="subcellular location">
    <subcellularLocation>
        <location evidence="1">Membrane</location>
    </subcellularLocation>
</comment>
<dbReference type="PANTHER" id="PTHR11910">
    <property type="entry name" value="ATP SYNTHASE DELTA CHAIN"/>
    <property type="match status" value="1"/>
</dbReference>
<dbReference type="GO" id="GO:0016020">
    <property type="term" value="C:membrane"/>
    <property type="evidence" value="ECO:0007669"/>
    <property type="project" value="UniProtKB-SubCell"/>
</dbReference>
<accession>A0A0G0ZDK4</accession>
<evidence type="ECO:0000313" key="8">
    <source>
        <dbReference type="Proteomes" id="UP000034320"/>
    </source>
</evidence>
<keyword evidence="5" id="KW-0472">Membrane</keyword>
<evidence type="ECO:0000256" key="1">
    <source>
        <dbReference type="ARBA" id="ARBA00004370"/>
    </source>
</evidence>
<dbReference type="AlphaFoldDB" id="A0A0G0ZDK4"/>